<dbReference type="PROSITE" id="PS00379">
    <property type="entry name" value="CDP_ALCOHOL_P_TRANSF"/>
    <property type="match status" value="1"/>
</dbReference>
<keyword evidence="11 17" id="KW-0472">Membrane</keyword>
<keyword evidence="19" id="KW-1185">Reference proteome</keyword>
<organism evidence="18 19">
    <name type="scientific">Persephonella hydrogeniphila</name>
    <dbReference type="NCBI Taxonomy" id="198703"/>
    <lineage>
        <taxon>Bacteria</taxon>
        <taxon>Pseudomonadati</taxon>
        <taxon>Aquificota</taxon>
        <taxon>Aquificia</taxon>
        <taxon>Aquificales</taxon>
        <taxon>Hydrogenothermaceae</taxon>
        <taxon>Persephonella</taxon>
    </lineage>
</organism>
<evidence type="ECO:0000256" key="11">
    <source>
        <dbReference type="ARBA" id="ARBA00023136"/>
    </source>
</evidence>
<feature type="transmembrane region" description="Helical" evidence="17">
    <location>
        <begin position="7"/>
        <end position="24"/>
    </location>
</feature>
<evidence type="ECO:0000313" key="18">
    <source>
        <dbReference type="EMBL" id="SNZ04012.1"/>
    </source>
</evidence>
<dbReference type="InterPro" id="IPR043130">
    <property type="entry name" value="CDP-OH_PTrfase_TM_dom"/>
</dbReference>
<comment type="similarity">
    <text evidence="3 16">Belongs to the CDP-alcohol phosphatidyltransferase class-I family.</text>
</comment>
<feature type="transmembrane region" description="Helical" evidence="17">
    <location>
        <begin position="86"/>
        <end position="110"/>
    </location>
</feature>
<dbReference type="PANTHER" id="PTHR14269">
    <property type="entry name" value="CDP-DIACYLGLYCEROL--GLYCEROL-3-PHOSPHATE 3-PHOSPHATIDYLTRANSFERASE-RELATED"/>
    <property type="match status" value="1"/>
</dbReference>
<dbReference type="PANTHER" id="PTHR14269:SF62">
    <property type="entry name" value="CDP-DIACYLGLYCEROL--GLYCEROL-3-PHOSPHATE 3-PHOSPHATIDYLTRANSFERASE 1, CHLOROPLASTIC"/>
    <property type="match status" value="1"/>
</dbReference>
<sequence>MSFANQLTILRIFLIPVFIILIGYNKPLYALIVFIIAGITDALDGFIARKFNQITTLGKILDPIADKALLVSSFIFIYTSDLQVKFPYWYVVIVISRDVYILLGSALIYFMKGYIDVRPSIFGKATTFFQILSVVAILVANITVVPEEIINGIIYTAAFFTVLSTITYTYDGIQQIK</sequence>
<evidence type="ECO:0000256" key="8">
    <source>
        <dbReference type="ARBA" id="ARBA00022692"/>
    </source>
</evidence>
<protein>
    <recommendedName>
        <fullName evidence="5 15">CDP-diacylglycerol--glycerol-3-phosphate 3-phosphatidyltransferase</fullName>
        <ecNumber evidence="4 15">2.7.8.5</ecNumber>
    </recommendedName>
</protein>
<evidence type="ECO:0000256" key="12">
    <source>
        <dbReference type="ARBA" id="ARBA00023209"/>
    </source>
</evidence>
<evidence type="ECO:0000256" key="6">
    <source>
        <dbReference type="ARBA" id="ARBA00022516"/>
    </source>
</evidence>
<gene>
    <name evidence="18" type="ORF">SAMN06265182_0529</name>
</gene>
<feature type="transmembrane region" description="Helical" evidence="17">
    <location>
        <begin position="149"/>
        <end position="170"/>
    </location>
</feature>
<feature type="transmembrane region" description="Helical" evidence="17">
    <location>
        <begin position="30"/>
        <end position="48"/>
    </location>
</feature>
<comment type="subcellular location">
    <subcellularLocation>
        <location evidence="1">Membrane</location>
        <topology evidence="1">Multi-pass membrane protein</topology>
    </subcellularLocation>
</comment>
<dbReference type="InterPro" id="IPR000462">
    <property type="entry name" value="CDP-OH_P_trans"/>
</dbReference>
<evidence type="ECO:0000256" key="9">
    <source>
        <dbReference type="ARBA" id="ARBA00022989"/>
    </source>
</evidence>
<evidence type="ECO:0000256" key="15">
    <source>
        <dbReference type="NCBIfam" id="TIGR00560"/>
    </source>
</evidence>
<evidence type="ECO:0000313" key="19">
    <source>
        <dbReference type="Proteomes" id="UP000219036"/>
    </source>
</evidence>
<keyword evidence="12" id="KW-0594">Phospholipid biosynthesis</keyword>
<evidence type="ECO:0000256" key="10">
    <source>
        <dbReference type="ARBA" id="ARBA00023098"/>
    </source>
</evidence>
<keyword evidence="9 17" id="KW-1133">Transmembrane helix</keyword>
<keyword evidence="10" id="KW-0443">Lipid metabolism</keyword>
<dbReference type="Pfam" id="PF01066">
    <property type="entry name" value="CDP-OH_P_transf"/>
    <property type="match status" value="1"/>
</dbReference>
<comment type="catalytic activity">
    <reaction evidence="14">
        <text>a CDP-1,2-diacyl-sn-glycerol + sn-glycerol 3-phosphate = a 1,2-diacyl-sn-glycero-3-phospho-(1'-sn-glycero-3'-phosphate) + CMP + H(+)</text>
        <dbReference type="Rhea" id="RHEA:12593"/>
        <dbReference type="ChEBI" id="CHEBI:15378"/>
        <dbReference type="ChEBI" id="CHEBI:57597"/>
        <dbReference type="ChEBI" id="CHEBI:58332"/>
        <dbReference type="ChEBI" id="CHEBI:60110"/>
        <dbReference type="ChEBI" id="CHEBI:60377"/>
        <dbReference type="EC" id="2.7.8.5"/>
    </reaction>
</comment>
<evidence type="ECO:0000256" key="14">
    <source>
        <dbReference type="ARBA" id="ARBA00048586"/>
    </source>
</evidence>
<evidence type="ECO:0000256" key="13">
    <source>
        <dbReference type="ARBA" id="ARBA00023264"/>
    </source>
</evidence>
<reference evidence="19" key="1">
    <citation type="submission" date="2017-09" db="EMBL/GenBank/DDBJ databases">
        <authorList>
            <person name="Varghese N."/>
            <person name="Submissions S."/>
        </authorList>
    </citation>
    <scope>NUCLEOTIDE SEQUENCE [LARGE SCALE GENOMIC DNA]</scope>
    <source>
        <strain evidence="19">DSM 15103</strain>
    </source>
</reference>
<keyword evidence="6" id="KW-0444">Lipid biosynthesis</keyword>
<dbReference type="GO" id="GO:0016020">
    <property type="term" value="C:membrane"/>
    <property type="evidence" value="ECO:0007669"/>
    <property type="project" value="UniProtKB-SubCell"/>
</dbReference>
<dbReference type="PIRSF" id="PIRSF000847">
    <property type="entry name" value="Phos_ph_gly_syn"/>
    <property type="match status" value="1"/>
</dbReference>
<evidence type="ECO:0000256" key="1">
    <source>
        <dbReference type="ARBA" id="ARBA00004141"/>
    </source>
</evidence>
<keyword evidence="8 17" id="KW-0812">Transmembrane</keyword>
<evidence type="ECO:0000256" key="17">
    <source>
        <dbReference type="SAM" id="Phobius"/>
    </source>
</evidence>
<dbReference type="EMBL" id="OBEI01000001">
    <property type="protein sequence ID" value="SNZ04012.1"/>
    <property type="molecule type" value="Genomic_DNA"/>
</dbReference>
<name>A0A285N3I6_9AQUI</name>
<dbReference type="Gene3D" id="1.20.120.1760">
    <property type="match status" value="1"/>
</dbReference>
<dbReference type="EC" id="2.7.8.5" evidence="4 15"/>
<evidence type="ECO:0000256" key="7">
    <source>
        <dbReference type="ARBA" id="ARBA00022679"/>
    </source>
</evidence>
<dbReference type="InterPro" id="IPR050324">
    <property type="entry name" value="CDP-alcohol_PTase-I"/>
</dbReference>
<dbReference type="Proteomes" id="UP000219036">
    <property type="component" value="Unassembled WGS sequence"/>
</dbReference>
<comment type="pathway">
    <text evidence="2">Phospholipid metabolism; phosphatidylglycerol biosynthesis; phosphatidylglycerol from CDP-diacylglycerol: step 1/2.</text>
</comment>
<evidence type="ECO:0000256" key="3">
    <source>
        <dbReference type="ARBA" id="ARBA00010441"/>
    </source>
</evidence>
<dbReference type="GO" id="GO:0046474">
    <property type="term" value="P:glycerophospholipid biosynthetic process"/>
    <property type="evidence" value="ECO:0007669"/>
    <property type="project" value="TreeGrafter"/>
</dbReference>
<dbReference type="InterPro" id="IPR004570">
    <property type="entry name" value="Phosphatidylglycerol_P_synth"/>
</dbReference>
<feature type="transmembrane region" description="Helical" evidence="17">
    <location>
        <begin position="122"/>
        <end position="143"/>
    </location>
</feature>
<dbReference type="NCBIfam" id="TIGR00560">
    <property type="entry name" value="pgsA"/>
    <property type="match status" value="1"/>
</dbReference>
<dbReference type="RefSeq" id="WP_096999706.1">
    <property type="nucleotide sequence ID" value="NZ_OBEI01000001.1"/>
</dbReference>
<keyword evidence="7 16" id="KW-0808">Transferase</keyword>
<dbReference type="AlphaFoldDB" id="A0A285N3I6"/>
<evidence type="ECO:0000256" key="2">
    <source>
        <dbReference type="ARBA" id="ARBA00005042"/>
    </source>
</evidence>
<dbReference type="GO" id="GO:0008444">
    <property type="term" value="F:CDP-diacylglycerol-glycerol-3-phosphate 3-phosphatidyltransferase activity"/>
    <property type="evidence" value="ECO:0007669"/>
    <property type="project" value="UniProtKB-UniRule"/>
</dbReference>
<evidence type="ECO:0000256" key="4">
    <source>
        <dbReference type="ARBA" id="ARBA00013170"/>
    </source>
</evidence>
<proteinExistence type="inferred from homology"/>
<dbReference type="InterPro" id="IPR048254">
    <property type="entry name" value="CDP_ALCOHOL_P_TRANSF_CS"/>
</dbReference>
<evidence type="ECO:0000256" key="5">
    <source>
        <dbReference type="ARBA" id="ARBA00014944"/>
    </source>
</evidence>
<keyword evidence="13" id="KW-1208">Phospholipid metabolism</keyword>
<accession>A0A285N3I6</accession>
<evidence type="ECO:0000256" key="16">
    <source>
        <dbReference type="RuleBase" id="RU003750"/>
    </source>
</evidence>
<dbReference type="OrthoDB" id="9796672at2"/>